<dbReference type="CDD" id="cd00067">
    <property type="entry name" value="GAL4"/>
    <property type="match status" value="1"/>
</dbReference>
<evidence type="ECO:0000256" key="6">
    <source>
        <dbReference type="ARBA" id="ARBA00023242"/>
    </source>
</evidence>
<feature type="domain" description="Zn(2)-C6 fungal-type" evidence="8">
    <location>
        <begin position="23"/>
        <end position="55"/>
    </location>
</feature>
<feature type="region of interest" description="Disordered" evidence="7">
    <location>
        <begin position="99"/>
        <end position="142"/>
    </location>
</feature>
<evidence type="ECO:0000256" key="4">
    <source>
        <dbReference type="ARBA" id="ARBA00023125"/>
    </source>
</evidence>
<dbReference type="InterPro" id="IPR036864">
    <property type="entry name" value="Zn2-C6_fun-type_DNA-bd_sf"/>
</dbReference>
<keyword evidence="6" id="KW-0539">Nucleus</keyword>
<protein>
    <recommendedName>
        <fullName evidence="8">Zn(2)-C6 fungal-type domain-containing protein</fullName>
    </recommendedName>
</protein>
<dbReference type="AlphaFoldDB" id="A0A0D2E3V9"/>
<reference evidence="9 10" key="1">
    <citation type="submission" date="2015-01" db="EMBL/GenBank/DDBJ databases">
        <title>The Genome Sequence of Exophiala xenobiotica CBS118157.</title>
        <authorList>
            <consortium name="The Broad Institute Genomics Platform"/>
            <person name="Cuomo C."/>
            <person name="de Hoog S."/>
            <person name="Gorbushina A."/>
            <person name="Stielow B."/>
            <person name="Teixiera M."/>
            <person name="Abouelleil A."/>
            <person name="Chapman S.B."/>
            <person name="Priest M."/>
            <person name="Young S.K."/>
            <person name="Wortman J."/>
            <person name="Nusbaum C."/>
            <person name="Birren B."/>
        </authorList>
    </citation>
    <scope>NUCLEOTIDE SEQUENCE [LARGE SCALE GENOMIC DNA]</scope>
    <source>
        <strain evidence="9 10">CBS 118157</strain>
    </source>
</reference>
<comment type="subcellular location">
    <subcellularLocation>
        <location evidence="1">Nucleus</location>
    </subcellularLocation>
</comment>
<evidence type="ECO:0000256" key="2">
    <source>
        <dbReference type="ARBA" id="ARBA00022723"/>
    </source>
</evidence>
<gene>
    <name evidence="9" type="ORF">PV05_11764</name>
</gene>
<feature type="compositionally biased region" description="Polar residues" evidence="7">
    <location>
        <begin position="101"/>
        <end position="112"/>
    </location>
</feature>
<dbReference type="OrthoDB" id="5579088at2759"/>
<feature type="region of interest" description="Disordered" evidence="7">
    <location>
        <begin position="60"/>
        <end position="80"/>
    </location>
</feature>
<dbReference type="HOGENOM" id="CLU_007426_0_2_1"/>
<dbReference type="GO" id="GO:0000981">
    <property type="term" value="F:DNA-binding transcription factor activity, RNA polymerase II-specific"/>
    <property type="evidence" value="ECO:0007669"/>
    <property type="project" value="InterPro"/>
</dbReference>
<evidence type="ECO:0000256" key="3">
    <source>
        <dbReference type="ARBA" id="ARBA00023015"/>
    </source>
</evidence>
<evidence type="ECO:0000256" key="1">
    <source>
        <dbReference type="ARBA" id="ARBA00004123"/>
    </source>
</evidence>
<dbReference type="GO" id="GO:0005634">
    <property type="term" value="C:nucleus"/>
    <property type="evidence" value="ECO:0007669"/>
    <property type="project" value="UniProtKB-SubCell"/>
</dbReference>
<name>A0A0D2E3V9_9EURO</name>
<dbReference type="InterPro" id="IPR001138">
    <property type="entry name" value="Zn2Cys6_DnaBD"/>
</dbReference>
<dbReference type="SMART" id="SM00906">
    <property type="entry name" value="Fungal_trans"/>
    <property type="match status" value="1"/>
</dbReference>
<keyword evidence="2" id="KW-0479">Metal-binding</keyword>
<dbReference type="STRING" id="348802.A0A0D2E3V9"/>
<dbReference type="SMART" id="SM00066">
    <property type="entry name" value="GAL4"/>
    <property type="match status" value="1"/>
</dbReference>
<dbReference type="Gene3D" id="4.10.240.10">
    <property type="entry name" value="Zn(2)-C6 fungal-type DNA-binding domain"/>
    <property type="match status" value="1"/>
</dbReference>
<feature type="compositionally biased region" description="Acidic residues" evidence="7">
    <location>
        <begin position="115"/>
        <end position="124"/>
    </location>
</feature>
<evidence type="ECO:0000256" key="5">
    <source>
        <dbReference type="ARBA" id="ARBA00023163"/>
    </source>
</evidence>
<dbReference type="CDD" id="cd12148">
    <property type="entry name" value="fungal_TF_MHR"/>
    <property type="match status" value="1"/>
</dbReference>
<evidence type="ECO:0000259" key="8">
    <source>
        <dbReference type="PROSITE" id="PS50048"/>
    </source>
</evidence>
<evidence type="ECO:0000313" key="10">
    <source>
        <dbReference type="Proteomes" id="UP000054342"/>
    </source>
</evidence>
<dbReference type="RefSeq" id="XP_013310732.1">
    <property type="nucleotide sequence ID" value="XM_013455278.1"/>
</dbReference>
<dbReference type="Proteomes" id="UP000054342">
    <property type="component" value="Unassembled WGS sequence"/>
</dbReference>
<dbReference type="InterPro" id="IPR050613">
    <property type="entry name" value="Sec_Metabolite_Reg"/>
</dbReference>
<evidence type="ECO:0000256" key="7">
    <source>
        <dbReference type="SAM" id="MobiDB-lite"/>
    </source>
</evidence>
<accession>A0A0D2E3V9</accession>
<dbReference type="Pfam" id="PF00172">
    <property type="entry name" value="Zn_clus"/>
    <property type="match status" value="1"/>
</dbReference>
<dbReference type="PANTHER" id="PTHR31001">
    <property type="entry name" value="UNCHARACTERIZED TRANSCRIPTIONAL REGULATORY PROTEIN"/>
    <property type="match status" value="1"/>
</dbReference>
<keyword evidence="3" id="KW-0805">Transcription regulation</keyword>
<dbReference type="Pfam" id="PF04082">
    <property type="entry name" value="Fungal_trans"/>
    <property type="match status" value="1"/>
</dbReference>
<keyword evidence="10" id="KW-1185">Reference proteome</keyword>
<keyword evidence="4" id="KW-0238">DNA-binding</keyword>
<keyword evidence="5" id="KW-0804">Transcription</keyword>
<dbReference type="GO" id="GO:0006351">
    <property type="term" value="P:DNA-templated transcription"/>
    <property type="evidence" value="ECO:0007669"/>
    <property type="project" value="InterPro"/>
</dbReference>
<dbReference type="GO" id="GO:0003677">
    <property type="term" value="F:DNA binding"/>
    <property type="evidence" value="ECO:0007669"/>
    <property type="project" value="UniProtKB-KW"/>
</dbReference>
<feature type="compositionally biased region" description="Polar residues" evidence="7">
    <location>
        <begin position="707"/>
        <end position="736"/>
    </location>
</feature>
<dbReference type="GO" id="GO:0008270">
    <property type="term" value="F:zinc ion binding"/>
    <property type="evidence" value="ECO:0007669"/>
    <property type="project" value="InterPro"/>
</dbReference>
<dbReference type="SUPFAM" id="SSF57701">
    <property type="entry name" value="Zn2/Cys6 DNA-binding domain"/>
    <property type="match status" value="1"/>
</dbReference>
<dbReference type="EMBL" id="KN847323">
    <property type="protein sequence ID" value="KIW50148.1"/>
    <property type="molecule type" value="Genomic_DNA"/>
</dbReference>
<sequence>MPVFGGPNGQAGLRNTRKRRPVSCMPCRNRKLRCDRDVPACGNCVNRGDITACYYFSRKPEPRPKQPQPELSSLPVSDSGQARIDHLEQLVLTLLKETRSKQNQIHTPSTSIDADHDESLEDANADSGRCDDASGPSETQTTTLRVRSGTVININSDYKERLSVDEAQWGLLLNEIGEVRSHLHAQRKHYEEQNQIISQLFRRTSGDPGPTLLFGSAKNLSRLEILSQLPSRYSCDVMITRFFAHLYPALHILHQASFLRQYERFWNDESTTSIAWVAILFGTLRIAMLDYLREGDEPQEFRGKCRDLANTFRNRLTDCLILADYTRPQDFLIEALGLHIYGEYVSSRDAKSSVWVLGGMVARLAMRMGYHQQSQPGLTPTPFQAKMRRRNWAYIRQLDIMISFQLGLPSLIGLPLLEGPFPRNIYDNEAFDEDCTSLPPSLPDSEPTQVSYLIAKSKLVFGFARVLDEITSSEAMSWERVLELDRELRNLYHNVPEYYKIGPLSSQDSLVLVSARFVLSSIHYKSLCVLHSRFLETSNIDDRFSYSRRVCLSSAISILRFQAIQNQNIPVDGRLRSLTHYQTSLTIHDYLLAATIITADLCSGQPAQSTAGHRAAPGVYTRTEMIKALSLSARIHASMRDQSVEAYKAADILEMLVKKFENEGPGVVRSPRNNTSKVPKDFTVGACASPQAVQQTLPRDFSVPSKAPSTPGLNNTTTSSSIRFHRPPNTQVAPSHVSATSHLNGAAFERAELPDPEPLDDLSTWIDDQQMFATYESSANWMTPEISAPVMEDGSGDLIFTAANPVANYSTVMALHDPMSTLWNFSL</sequence>
<evidence type="ECO:0000313" key="9">
    <source>
        <dbReference type="EMBL" id="KIW50148.1"/>
    </source>
</evidence>
<dbReference type="PROSITE" id="PS00463">
    <property type="entry name" value="ZN2_CY6_FUNGAL_1"/>
    <property type="match status" value="1"/>
</dbReference>
<dbReference type="GeneID" id="25333672"/>
<organism evidence="9 10">
    <name type="scientific">Exophiala xenobiotica</name>
    <dbReference type="NCBI Taxonomy" id="348802"/>
    <lineage>
        <taxon>Eukaryota</taxon>
        <taxon>Fungi</taxon>
        <taxon>Dikarya</taxon>
        <taxon>Ascomycota</taxon>
        <taxon>Pezizomycotina</taxon>
        <taxon>Eurotiomycetes</taxon>
        <taxon>Chaetothyriomycetidae</taxon>
        <taxon>Chaetothyriales</taxon>
        <taxon>Herpotrichiellaceae</taxon>
        <taxon>Exophiala</taxon>
    </lineage>
</organism>
<dbReference type="PANTHER" id="PTHR31001:SF49">
    <property type="entry name" value="ZN(II)2CYS6 TRANSCRIPTION FACTOR (EUROFUNG)"/>
    <property type="match status" value="1"/>
</dbReference>
<proteinExistence type="predicted"/>
<dbReference type="InterPro" id="IPR007219">
    <property type="entry name" value="XnlR_reg_dom"/>
</dbReference>
<dbReference type="PROSITE" id="PS50048">
    <property type="entry name" value="ZN2_CY6_FUNGAL_2"/>
    <property type="match status" value="1"/>
</dbReference>
<feature type="region of interest" description="Disordered" evidence="7">
    <location>
        <begin position="697"/>
        <end position="736"/>
    </location>
</feature>